<reference evidence="4" key="3">
    <citation type="submission" date="2025-04" db="UniProtKB">
        <authorList>
            <consortium name="RefSeq"/>
        </authorList>
    </citation>
    <scope>IDENTIFICATION</scope>
    <source>
        <strain evidence="4">CBS 304.34</strain>
    </source>
</reference>
<dbReference type="RefSeq" id="XP_033576138.1">
    <property type="nucleotide sequence ID" value="XM_033720940.1"/>
</dbReference>
<feature type="compositionally biased region" description="Polar residues" evidence="1">
    <location>
        <begin position="1"/>
        <end position="14"/>
    </location>
</feature>
<sequence>MPKANTSVRTSNGMSAIGRRSSARVSPYPSREEVHSHQAMAPTLRQADDKELFVDSNKSGDADTKKMAIEAPDPALVKPETTFNAWESDDEDTFVDHVESKAMMWFDGRMLPIIEPEDPFAKKPVKKEILKGTPDDRLTLNNLSGFFKLPREVRDHIYGYVADGRKKDTEYVYLQTNKND</sequence>
<feature type="compositionally biased region" description="Basic and acidic residues" evidence="1">
    <location>
        <begin position="46"/>
        <end position="64"/>
    </location>
</feature>
<proteinExistence type="predicted"/>
<accession>A0A6A6YMF4</accession>
<protein>
    <submittedName>
        <fullName evidence="2 4">Uncharacterized protein</fullName>
    </submittedName>
</protein>
<dbReference type="GeneID" id="54461833"/>
<keyword evidence="3" id="KW-1185">Reference proteome</keyword>
<reference evidence="4" key="2">
    <citation type="submission" date="2020-04" db="EMBL/GenBank/DDBJ databases">
        <authorList>
            <consortium name="NCBI Genome Project"/>
        </authorList>
    </citation>
    <scope>NUCLEOTIDE SEQUENCE</scope>
    <source>
        <strain evidence="4">CBS 304.34</strain>
    </source>
</reference>
<name>A0A6A6YMF4_9PEZI</name>
<organism evidence="2">
    <name type="scientific">Mytilinidion resinicola</name>
    <dbReference type="NCBI Taxonomy" id="574789"/>
    <lineage>
        <taxon>Eukaryota</taxon>
        <taxon>Fungi</taxon>
        <taxon>Dikarya</taxon>
        <taxon>Ascomycota</taxon>
        <taxon>Pezizomycotina</taxon>
        <taxon>Dothideomycetes</taxon>
        <taxon>Pleosporomycetidae</taxon>
        <taxon>Mytilinidiales</taxon>
        <taxon>Mytilinidiaceae</taxon>
        <taxon>Mytilinidion</taxon>
    </lineage>
</organism>
<feature type="region of interest" description="Disordered" evidence="1">
    <location>
        <begin position="1"/>
        <end position="64"/>
    </location>
</feature>
<dbReference type="Proteomes" id="UP000504636">
    <property type="component" value="Unplaced"/>
</dbReference>
<gene>
    <name evidence="2 4" type="ORF">BDZ99DRAFT_46710</name>
</gene>
<dbReference type="AlphaFoldDB" id="A0A6A6YMF4"/>
<evidence type="ECO:0000256" key="1">
    <source>
        <dbReference type="SAM" id="MobiDB-lite"/>
    </source>
</evidence>
<evidence type="ECO:0000313" key="2">
    <source>
        <dbReference type="EMBL" id="KAF2809174.1"/>
    </source>
</evidence>
<evidence type="ECO:0000313" key="3">
    <source>
        <dbReference type="Proteomes" id="UP000504636"/>
    </source>
</evidence>
<reference evidence="2 4" key="1">
    <citation type="journal article" date="2020" name="Stud. Mycol.">
        <title>101 Dothideomycetes genomes: a test case for predicting lifestyles and emergence of pathogens.</title>
        <authorList>
            <person name="Haridas S."/>
            <person name="Albert R."/>
            <person name="Binder M."/>
            <person name="Bloem J."/>
            <person name="Labutti K."/>
            <person name="Salamov A."/>
            <person name="Andreopoulos B."/>
            <person name="Baker S."/>
            <person name="Barry K."/>
            <person name="Bills G."/>
            <person name="Bluhm B."/>
            <person name="Cannon C."/>
            <person name="Castanera R."/>
            <person name="Culley D."/>
            <person name="Daum C."/>
            <person name="Ezra D."/>
            <person name="Gonzalez J."/>
            <person name="Henrissat B."/>
            <person name="Kuo A."/>
            <person name="Liang C."/>
            <person name="Lipzen A."/>
            <person name="Lutzoni F."/>
            <person name="Magnuson J."/>
            <person name="Mondo S."/>
            <person name="Nolan M."/>
            <person name="Ohm R."/>
            <person name="Pangilinan J."/>
            <person name="Park H.-J."/>
            <person name="Ramirez L."/>
            <person name="Alfaro M."/>
            <person name="Sun H."/>
            <person name="Tritt A."/>
            <person name="Yoshinaga Y."/>
            <person name="Zwiers L.-H."/>
            <person name="Turgeon B."/>
            <person name="Goodwin S."/>
            <person name="Spatafora J."/>
            <person name="Crous P."/>
            <person name="Grigoriev I."/>
        </authorList>
    </citation>
    <scope>NUCLEOTIDE SEQUENCE</scope>
    <source>
        <strain evidence="2 4">CBS 304.34</strain>
    </source>
</reference>
<dbReference type="EMBL" id="MU003702">
    <property type="protein sequence ID" value="KAF2809174.1"/>
    <property type="molecule type" value="Genomic_DNA"/>
</dbReference>
<evidence type="ECO:0000313" key="4">
    <source>
        <dbReference type="RefSeq" id="XP_033576138.1"/>
    </source>
</evidence>